<feature type="domain" description="Sodium/calcium exchanger membrane region" evidence="6">
    <location>
        <begin position="191"/>
        <end position="331"/>
    </location>
</feature>
<dbReference type="GO" id="GO:0006874">
    <property type="term" value="P:intracellular calcium ion homeostasis"/>
    <property type="evidence" value="ECO:0007669"/>
    <property type="project" value="TreeGrafter"/>
</dbReference>
<evidence type="ECO:0000313" key="7">
    <source>
        <dbReference type="EMBL" id="KUK66047.1"/>
    </source>
</evidence>
<feature type="transmembrane region" description="Helical" evidence="5">
    <location>
        <begin position="13"/>
        <end position="31"/>
    </location>
</feature>
<keyword evidence="3 5" id="KW-1133">Transmembrane helix</keyword>
<feature type="domain" description="Sodium/calcium exchanger membrane region" evidence="6">
    <location>
        <begin position="19"/>
        <end position="160"/>
    </location>
</feature>
<dbReference type="EMBL" id="LGGW01000124">
    <property type="protein sequence ID" value="KUK88794.1"/>
    <property type="molecule type" value="Genomic_DNA"/>
</dbReference>
<dbReference type="EMBL" id="LGGH01000262">
    <property type="protein sequence ID" value="KUK66047.1"/>
    <property type="molecule type" value="Genomic_DNA"/>
</dbReference>
<keyword evidence="4 5" id="KW-0472">Membrane</keyword>
<feature type="transmembrane region" description="Helical" evidence="5">
    <location>
        <begin position="146"/>
        <end position="163"/>
    </location>
</feature>
<evidence type="ECO:0000256" key="5">
    <source>
        <dbReference type="SAM" id="Phobius"/>
    </source>
</evidence>
<organism evidence="8 10">
    <name type="scientific">Mesotoga infera</name>
    <dbReference type="NCBI Taxonomy" id="1236046"/>
    <lineage>
        <taxon>Bacteria</taxon>
        <taxon>Thermotogati</taxon>
        <taxon>Thermotogota</taxon>
        <taxon>Thermotogae</taxon>
        <taxon>Kosmotogales</taxon>
        <taxon>Kosmotogaceae</taxon>
        <taxon>Mesotoga</taxon>
    </lineage>
</organism>
<evidence type="ECO:0000313" key="9">
    <source>
        <dbReference type="Proteomes" id="UP000054260"/>
    </source>
</evidence>
<feature type="transmembrane region" description="Helical" evidence="5">
    <location>
        <begin position="82"/>
        <end position="105"/>
    </location>
</feature>
<dbReference type="InterPro" id="IPR044880">
    <property type="entry name" value="NCX_ion-bd_dom_sf"/>
</dbReference>
<feature type="transmembrane region" description="Helical" evidence="5">
    <location>
        <begin position="216"/>
        <end position="234"/>
    </location>
</feature>
<evidence type="ECO:0000259" key="6">
    <source>
        <dbReference type="Pfam" id="PF01699"/>
    </source>
</evidence>
<evidence type="ECO:0000313" key="8">
    <source>
        <dbReference type="EMBL" id="KUK88794.1"/>
    </source>
</evidence>
<feature type="transmembrane region" description="Helical" evidence="5">
    <location>
        <begin position="189"/>
        <end position="210"/>
    </location>
</feature>
<dbReference type="Proteomes" id="UP000054260">
    <property type="component" value="Unassembled WGS sequence"/>
</dbReference>
<comment type="caution">
    <text evidence="8">The sequence shown here is derived from an EMBL/GenBank/DDBJ whole genome shotgun (WGS) entry which is preliminary data.</text>
</comment>
<dbReference type="PANTHER" id="PTHR10846:SF8">
    <property type="entry name" value="INNER MEMBRANE PROTEIN YRBG"/>
    <property type="match status" value="1"/>
</dbReference>
<dbReference type="Gene3D" id="6.10.280.80">
    <property type="entry name" value="NCX, peripheral helical region"/>
    <property type="match status" value="1"/>
</dbReference>
<feature type="transmembrane region" description="Helical" evidence="5">
    <location>
        <begin position="255"/>
        <end position="275"/>
    </location>
</feature>
<reference evidence="8" key="1">
    <citation type="journal article" date="2015" name="MBio">
        <title>Genome-resolved metagenomic analysis reveals roles for candidate phyla and other microbial community members in biogeochemical transformations in oil reservoirs.</title>
        <authorList>
            <person name="Hu P."/>
            <person name="Tom L."/>
            <person name="Singh A."/>
            <person name="Thomas B.C."/>
            <person name="Baker B.J."/>
            <person name="Piceno Y.M."/>
            <person name="Andersen G.L."/>
            <person name="Banfield J.F."/>
        </authorList>
    </citation>
    <scope>NUCLEOTIDE SEQUENCE [LARGE SCALE GENOMIC DNA]</scope>
    <source>
        <strain evidence="7">46_47</strain>
        <strain evidence="8">46_70</strain>
    </source>
</reference>
<gene>
    <name evidence="7" type="ORF">XD86_1352</name>
    <name evidence="8" type="ORF">XE02_1192</name>
</gene>
<dbReference type="GO" id="GO:0005886">
    <property type="term" value="C:plasma membrane"/>
    <property type="evidence" value="ECO:0007669"/>
    <property type="project" value="TreeGrafter"/>
</dbReference>
<dbReference type="Pfam" id="PF01699">
    <property type="entry name" value="Na_Ca_ex"/>
    <property type="match status" value="2"/>
</dbReference>
<feature type="transmembrane region" description="Helical" evidence="5">
    <location>
        <begin position="287"/>
        <end position="305"/>
    </location>
</feature>
<name>A0A117M7K7_9BACT</name>
<accession>A0A117M7K7</accession>
<dbReference type="GO" id="GO:0008273">
    <property type="term" value="F:calcium, potassium:sodium antiporter activity"/>
    <property type="evidence" value="ECO:0007669"/>
    <property type="project" value="TreeGrafter"/>
</dbReference>
<protein>
    <submittedName>
        <fullName evidence="8">K+dependent Na+ exchanger related-protein</fullName>
    </submittedName>
</protein>
<evidence type="ECO:0000256" key="2">
    <source>
        <dbReference type="ARBA" id="ARBA00022692"/>
    </source>
</evidence>
<feature type="non-terminal residue" evidence="8">
    <location>
        <position position="1"/>
    </location>
</feature>
<keyword evidence="2 5" id="KW-0812">Transmembrane</keyword>
<dbReference type="Gene3D" id="1.20.1420.30">
    <property type="entry name" value="NCX, central ion-binding region"/>
    <property type="match status" value="1"/>
</dbReference>
<proteinExistence type="predicted"/>
<evidence type="ECO:0000256" key="1">
    <source>
        <dbReference type="ARBA" id="ARBA00004141"/>
    </source>
</evidence>
<dbReference type="NCBIfam" id="TIGR00367">
    <property type="entry name" value="calcium/sodium antiporter"/>
    <property type="match status" value="1"/>
</dbReference>
<evidence type="ECO:0000256" key="3">
    <source>
        <dbReference type="ARBA" id="ARBA00022989"/>
    </source>
</evidence>
<dbReference type="AlphaFoldDB" id="A0A117M7K7"/>
<feature type="transmembrane region" description="Helical" evidence="5">
    <location>
        <begin position="317"/>
        <end position="333"/>
    </location>
</feature>
<evidence type="ECO:0000313" key="10">
    <source>
        <dbReference type="Proteomes" id="UP000055014"/>
    </source>
</evidence>
<feature type="transmembrane region" description="Helical" evidence="5">
    <location>
        <begin position="117"/>
        <end position="134"/>
    </location>
</feature>
<dbReference type="GO" id="GO:0005262">
    <property type="term" value="F:calcium channel activity"/>
    <property type="evidence" value="ECO:0007669"/>
    <property type="project" value="TreeGrafter"/>
</dbReference>
<reference evidence="9 10" key="2">
    <citation type="journal article" date="2015" name="MBio">
        <title>Genome-Resolved Metagenomic Analysis Reveals Roles for Candidate Phyla and Other Microbial Community Members in Biogeochemical Transformations in Oil Reservoirs.</title>
        <authorList>
            <person name="Hu P."/>
            <person name="Tom L."/>
            <person name="Singh A."/>
            <person name="Thomas B.C."/>
            <person name="Baker B.J."/>
            <person name="Piceno Y.M."/>
            <person name="Andersen G.L."/>
            <person name="Banfield J.F."/>
        </authorList>
    </citation>
    <scope>NUCLEOTIDE SEQUENCE [LARGE SCALE GENOMIC DNA]</scope>
</reference>
<dbReference type="InterPro" id="IPR004837">
    <property type="entry name" value="NaCa_Exmemb"/>
</dbReference>
<dbReference type="PATRIC" id="fig|1236046.5.peg.1052"/>
<comment type="subcellular location">
    <subcellularLocation>
        <location evidence="1">Membrane</location>
        <topology evidence="1">Multi-pass membrane protein</topology>
    </subcellularLocation>
</comment>
<dbReference type="InterPro" id="IPR004481">
    <property type="entry name" value="K/Na/Ca-exchanger"/>
</dbReference>
<evidence type="ECO:0000256" key="4">
    <source>
        <dbReference type="ARBA" id="ARBA00023136"/>
    </source>
</evidence>
<dbReference type="PANTHER" id="PTHR10846">
    <property type="entry name" value="SODIUM/POTASSIUM/CALCIUM EXCHANGER"/>
    <property type="match status" value="1"/>
</dbReference>
<sequence>LLQRQWPLLFVEVKRLFVSLLMLAAGFALLIKGADYLIDGSVVIAKNLGISELLIGLTIVALGTSSPELAVSIQAAIKGSDIALGNVLGSNIANIGLILGATALLTPLGVNKTTMSYEIPFVILITVASGALILGNGNGLNRSDGIVLTTFFVIFMMYVFTMAKRDRKISDIVEVEGKKDIKILEKSPVLAWIATIGGTAGVILGGNFVVDGGSSIARIFGVSDMLIGTTIVAIGTSLPELVTTISAGKKSRSDLAIGNVVGSNIFNLLLVLGVSSTISPIKAQRSLAAEIIFALLLAIVLPLLLFRKKKLDRPRGALLLIIYASFLVSSIFRG</sequence>
<dbReference type="Proteomes" id="UP000055014">
    <property type="component" value="Unassembled WGS sequence"/>
</dbReference>